<feature type="domain" description="Ice-binding protein C-terminal" evidence="2">
    <location>
        <begin position="250"/>
        <end position="271"/>
    </location>
</feature>
<keyword evidence="4" id="KW-1185">Reference proteome</keyword>
<dbReference type="Pfam" id="PF07589">
    <property type="entry name" value="PEP-CTERM"/>
    <property type="match status" value="1"/>
</dbReference>
<feature type="signal peptide" evidence="1">
    <location>
        <begin position="1"/>
        <end position="17"/>
    </location>
</feature>
<dbReference type="Proteomes" id="UP000604083">
    <property type="component" value="Unassembled WGS sequence"/>
</dbReference>
<proteinExistence type="predicted"/>
<name>A0A934VJC8_9BACT</name>
<evidence type="ECO:0000313" key="4">
    <source>
        <dbReference type="Proteomes" id="UP000604083"/>
    </source>
</evidence>
<sequence>MKKSLLSLLAIAPLSHAATYTTSFDAPTYSAGPLSFQDNWLSQDQWQADGAGNVTTSSGGFIRMQNSTVGHDNSVGSTASISSTFTLLGEYDATADAPQIANITMDWQEGIFVHGLSDQTDQAAPDLRGSTVGLYFEPSGTADPDTLELRGAGLTTVSLGSASLYNGHTWTLAVDYTHTGAGSYTVTASLDSLNDAAPAFTATGTATLGDLAGASLLHGVSQSLPVGGTTGGNRNVYDGISVSEYSFTGVPEPSSLLLCGLGALGLLRRKR</sequence>
<evidence type="ECO:0000256" key="1">
    <source>
        <dbReference type="SAM" id="SignalP"/>
    </source>
</evidence>
<reference evidence="3" key="1">
    <citation type="submission" date="2021-01" db="EMBL/GenBank/DDBJ databases">
        <title>Modified the classification status of verrucomicrobia.</title>
        <authorList>
            <person name="Feng X."/>
        </authorList>
    </citation>
    <scope>NUCLEOTIDE SEQUENCE</scope>
    <source>
        <strain evidence="3">KCTC 12986</strain>
    </source>
</reference>
<comment type="caution">
    <text evidence="3">The sequence shown here is derived from an EMBL/GenBank/DDBJ whole genome shotgun (WGS) entry which is preliminary data.</text>
</comment>
<keyword evidence="1" id="KW-0732">Signal</keyword>
<evidence type="ECO:0000259" key="2">
    <source>
        <dbReference type="Pfam" id="PF07589"/>
    </source>
</evidence>
<evidence type="ECO:0000313" key="3">
    <source>
        <dbReference type="EMBL" id="MBK1832459.1"/>
    </source>
</evidence>
<organism evidence="3 4">
    <name type="scientific">Roseibacillus ishigakijimensis</name>
    <dbReference type="NCBI Taxonomy" id="454146"/>
    <lineage>
        <taxon>Bacteria</taxon>
        <taxon>Pseudomonadati</taxon>
        <taxon>Verrucomicrobiota</taxon>
        <taxon>Verrucomicrobiia</taxon>
        <taxon>Verrucomicrobiales</taxon>
        <taxon>Verrucomicrobiaceae</taxon>
        <taxon>Roseibacillus</taxon>
    </lineage>
</organism>
<dbReference type="EMBL" id="JAENIO010000001">
    <property type="protein sequence ID" value="MBK1832459.1"/>
    <property type="molecule type" value="Genomic_DNA"/>
</dbReference>
<dbReference type="AlphaFoldDB" id="A0A934VJC8"/>
<dbReference type="NCBIfam" id="TIGR02595">
    <property type="entry name" value="PEP_CTERM"/>
    <property type="match status" value="1"/>
</dbReference>
<dbReference type="RefSeq" id="WP_200389895.1">
    <property type="nucleotide sequence ID" value="NZ_JAENIO010000001.1"/>
</dbReference>
<gene>
    <name evidence="3" type="ORF">JIN78_00180</name>
</gene>
<feature type="chain" id="PRO_5036922155" evidence="1">
    <location>
        <begin position="18"/>
        <end position="271"/>
    </location>
</feature>
<dbReference type="InterPro" id="IPR013424">
    <property type="entry name" value="Ice-binding_C"/>
</dbReference>
<protein>
    <submittedName>
        <fullName evidence="3">PEP-CTERM sorting domain-containing protein</fullName>
    </submittedName>
</protein>
<accession>A0A934VJC8</accession>